<gene>
    <name evidence="2" type="ORF">ACFQ24_06280</name>
</gene>
<organism evidence="2 3">
    <name type="scientific">Sphingobium olei</name>
    <dbReference type="NCBI Taxonomy" id="420955"/>
    <lineage>
        <taxon>Bacteria</taxon>
        <taxon>Pseudomonadati</taxon>
        <taxon>Pseudomonadota</taxon>
        <taxon>Alphaproteobacteria</taxon>
        <taxon>Sphingomonadales</taxon>
        <taxon>Sphingomonadaceae</taxon>
        <taxon>Sphingobium</taxon>
    </lineage>
</organism>
<evidence type="ECO:0000313" key="3">
    <source>
        <dbReference type="Proteomes" id="UP001597203"/>
    </source>
</evidence>
<dbReference type="Proteomes" id="UP001597203">
    <property type="component" value="Unassembled WGS sequence"/>
</dbReference>
<dbReference type="CDD" id="cd13519">
    <property type="entry name" value="PBP2_PEB3_AcfC"/>
    <property type="match status" value="1"/>
</dbReference>
<evidence type="ECO:0000256" key="1">
    <source>
        <dbReference type="SAM" id="SignalP"/>
    </source>
</evidence>
<evidence type="ECO:0000313" key="2">
    <source>
        <dbReference type="EMBL" id="MFD1104479.1"/>
    </source>
</evidence>
<feature type="signal peptide" evidence="1">
    <location>
        <begin position="1"/>
        <end position="20"/>
    </location>
</feature>
<dbReference type="SUPFAM" id="SSF53850">
    <property type="entry name" value="Periplasmic binding protein-like II"/>
    <property type="match status" value="1"/>
</dbReference>
<reference evidence="3" key="1">
    <citation type="journal article" date="2019" name="Int. J. Syst. Evol. Microbiol.">
        <title>The Global Catalogue of Microorganisms (GCM) 10K type strain sequencing project: providing services to taxonomists for standard genome sequencing and annotation.</title>
        <authorList>
            <consortium name="The Broad Institute Genomics Platform"/>
            <consortium name="The Broad Institute Genome Sequencing Center for Infectious Disease"/>
            <person name="Wu L."/>
            <person name="Ma J."/>
        </authorList>
    </citation>
    <scope>NUCLEOTIDE SEQUENCE [LARGE SCALE GENOMIC DNA]</scope>
    <source>
        <strain evidence="3">CCUG 54329</strain>
    </source>
</reference>
<sequence length="257" mass="27581">MSLKMLLPALAAALCAASPAASQVMVYGPGGPAPAMKEAAVAFERETGQRVVVTAGPTDQWLHRATTDADLVFSGAETMMTAFERAFAGQIDPATIRPLYLRAGAILVRPGNPGGVRGLRDLARPGHRILVVEGAGQNGLWEDMAGRTGDIDLVRAIRRNIVGFAKSSADAKETWTGDRSIDAWIIWTIWQEANPAISQAVPVERDLVVYRDVGIGLTGLGKNNPAAQRFADWLASGHADGIFRRWGWTVPDRKATK</sequence>
<keyword evidence="1" id="KW-0732">Signal</keyword>
<comment type="caution">
    <text evidence="2">The sequence shown here is derived from an EMBL/GenBank/DDBJ whole genome shotgun (WGS) entry which is preliminary data.</text>
</comment>
<name>A0ABW3NZP4_9SPHN</name>
<dbReference type="Gene3D" id="3.40.190.10">
    <property type="entry name" value="Periplasmic binding protein-like II"/>
    <property type="match status" value="2"/>
</dbReference>
<feature type="chain" id="PRO_5045811451" evidence="1">
    <location>
        <begin position="21"/>
        <end position="257"/>
    </location>
</feature>
<accession>A0ABW3NZP4</accession>
<dbReference type="EMBL" id="JBHTLS010000101">
    <property type="protein sequence ID" value="MFD1104479.1"/>
    <property type="molecule type" value="Genomic_DNA"/>
</dbReference>
<keyword evidence="3" id="KW-1185">Reference proteome</keyword>
<protein>
    <submittedName>
        <fullName evidence="2">Substrate-binding domain-containing protein</fullName>
    </submittedName>
</protein>
<dbReference type="RefSeq" id="WP_380909804.1">
    <property type="nucleotide sequence ID" value="NZ_JBHTLS010000101.1"/>
</dbReference>
<dbReference type="Pfam" id="PF13531">
    <property type="entry name" value="SBP_bac_11"/>
    <property type="match status" value="1"/>
</dbReference>
<proteinExistence type="predicted"/>